<dbReference type="PROSITE" id="PS50850">
    <property type="entry name" value="MFS"/>
    <property type="match status" value="1"/>
</dbReference>
<keyword evidence="5 7" id="KW-1133">Transmembrane helix</keyword>
<feature type="domain" description="Major facilitator superfamily (MFS) profile" evidence="8">
    <location>
        <begin position="19"/>
        <end position="404"/>
    </location>
</feature>
<gene>
    <name evidence="9" type="ORF">FHS57_000130</name>
</gene>
<feature type="transmembrane region" description="Helical" evidence="7">
    <location>
        <begin position="376"/>
        <end position="396"/>
    </location>
</feature>
<evidence type="ECO:0000256" key="2">
    <source>
        <dbReference type="ARBA" id="ARBA00022448"/>
    </source>
</evidence>
<evidence type="ECO:0000256" key="7">
    <source>
        <dbReference type="SAM" id="Phobius"/>
    </source>
</evidence>
<dbReference type="GO" id="GO:0005886">
    <property type="term" value="C:plasma membrane"/>
    <property type="evidence" value="ECO:0007669"/>
    <property type="project" value="UniProtKB-SubCell"/>
</dbReference>
<evidence type="ECO:0000256" key="4">
    <source>
        <dbReference type="ARBA" id="ARBA00022692"/>
    </source>
</evidence>
<comment type="subcellular location">
    <subcellularLocation>
        <location evidence="1">Cell membrane</location>
        <topology evidence="1">Multi-pass membrane protein</topology>
    </subcellularLocation>
</comment>
<organism evidence="9 10">
    <name type="scientific">Runella defluvii</name>
    <dbReference type="NCBI Taxonomy" id="370973"/>
    <lineage>
        <taxon>Bacteria</taxon>
        <taxon>Pseudomonadati</taxon>
        <taxon>Bacteroidota</taxon>
        <taxon>Cytophagia</taxon>
        <taxon>Cytophagales</taxon>
        <taxon>Spirosomataceae</taxon>
        <taxon>Runella</taxon>
    </lineage>
</organism>
<protein>
    <submittedName>
        <fullName evidence="9">Putative MFS family arabinose efflux permease</fullName>
    </submittedName>
</protein>
<evidence type="ECO:0000259" key="8">
    <source>
        <dbReference type="PROSITE" id="PS50850"/>
    </source>
</evidence>
<evidence type="ECO:0000256" key="3">
    <source>
        <dbReference type="ARBA" id="ARBA00022475"/>
    </source>
</evidence>
<accession>A0A7W5ZF35</accession>
<dbReference type="RefSeq" id="WP_183970934.1">
    <property type="nucleotide sequence ID" value="NZ_JACIBY010000001.1"/>
</dbReference>
<feature type="transmembrane region" description="Helical" evidence="7">
    <location>
        <begin position="172"/>
        <end position="192"/>
    </location>
</feature>
<dbReference type="InterPro" id="IPR011701">
    <property type="entry name" value="MFS"/>
</dbReference>
<reference evidence="9 10" key="1">
    <citation type="submission" date="2020-08" db="EMBL/GenBank/DDBJ databases">
        <title>Genomic Encyclopedia of Type Strains, Phase IV (KMG-IV): sequencing the most valuable type-strain genomes for metagenomic binning, comparative biology and taxonomic classification.</title>
        <authorList>
            <person name="Goeker M."/>
        </authorList>
    </citation>
    <scope>NUCLEOTIDE SEQUENCE [LARGE SCALE GENOMIC DNA]</scope>
    <source>
        <strain evidence="9 10">DSM 17976</strain>
    </source>
</reference>
<dbReference type="InterPro" id="IPR020846">
    <property type="entry name" value="MFS_dom"/>
</dbReference>
<dbReference type="EMBL" id="JACIBY010000001">
    <property type="protein sequence ID" value="MBB3836148.1"/>
    <property type="molecule type" value="Genomic_DNA"/>
</dbReference>
<dbReference type="PANTHER" id="PTHR23517">
    <property type="entry name" value="RESISTANCE PROTEIN MDTM, PUTATIVE-RELATED-RELATED"/>
    <property type="match status" value="1"/>
</dbReference>
<feature type="transmembrane region" description="Helical" evidence="7">
    <location>
        <begin position="288"/>
        <end position="306"/>
    </location>
</feature>
<dbReference type="InterPro" id="IPR050171">
    <property type="entry name" value="MFS_Transporters"/>
</dbReference>
<keyword evidence="10" id="KW-1185">Reference proteome</keyword>
<dbReference type="Pfam" id="PF07690">
    <property type="entry name" value="MFS_1"/>
    <property type="match status" value="1"/>
</dbReference>
<evidence type="ECO:0000256" key="1">
    <source>
        <dbReference type="ARBA" id="ARBA00004651"/>
    </source>
</evidence>
<evidence type="ECO:0000256" key="5">
    <source>
        <dbReference type="ARBA" id="ARBA00022989"/>
    </source>
</evidence>
<dbReference type="PANTHER" id="PTHR23517:SF2">
    <property type="entry name" value="MULTIDRUG RESISTANCE PROTEIN MDTH"/>
    <property type="match status" value="1"/>
</dbReference>
<feature type="transmembrane region" description="Helical" evidence="7">
    <location>
        <begin position="257"/>
        <end position="276"/>
    </location>
</feature>
<feature type="transmembrane region" description="Helical" evidence="7">
    <location>
        <begin position="312"/>
        <end position="336"/>
    </location>
</feature>
<keyword evidence="2" id="KW-0813">Transport</keyword>
<dbReference type="InterPro" id="IPR036259">
    <property type="entry name" value="MFS_trans_sf"/>
</dbReference>
<evidence type="ECO:0000313" key="10">
    <source>
        <dbReference type="Proteomes" id="UP000541352"/>
    </source>
</evidence>
<keyword evidence="4 7" id="KW-0812">Transmembrane</keyword>
<feature type="transmembrane region" description="Helical" evidence="7">
    <location>
        <begin position="55"/>
        <end position="74"/>
    </location>
</feature>
<keyword evidence="3" id="KW-1003">Cell membrane</keyword>
<evidence type="ECO:0000313" key="9">
    <source>
        <dbReference type="EMBL" id="MBB3836148.1"/>
    </source>
</evidence>
<feature type="transmembrane region" description="Helical" evidence="7">
    <location>
        <begin position="145"/>
        <end position="166"/>
    </location>
</feature>
<proteinExistence type="predicted"/>
<dbReference type="SUPFAM" id="SSF103473">
    <property type="entry name" value="MFS general substrate transporter"/>
    <property type="match status" value="1"/>
</dbReference>
<dbReference type="Proteomes" id="UP000541352">
    <property type="component" value="Unassembled WGS sequence"/>
</dbReference>
<sequence length="408" mass="45231">MIQKTATLYRNAYGGMSREIWLLAAVMLINRSGTMVIPFMSVYLTQSLHFTLSDAGLVVSCAGAGGILGVYLGGKLTDKLGHYYVQLFSLALGGMTFFVLMHMRTIPTLCATAFFLNLVGEGFRPANSTSIAFYSTPENRTRAYALNRLAINVGWAIGPALGGIFATIGYKYLFIADGITNVSAALFLLFLVKNRNNATEEQKHTEQEVPVTQSAFRDGVFMRMLVFTVLFAICFMTFFSIVPVFWRSELKIKEVYIGLLLGMNGVLVAAVEMLLIYRIERLRSKLTFIGWGVLLCGLAYLFFVLFPGMVWILPVAVVTITFSEMLAMPFLNSLTIERSTPQNRGQYSALYSMCYSVAQVTAPVLGGQIATRFGFYTLWGVLVGVSVVSYLGFRWVESLTVERSRVLS</sequence>
<feature type="transmembrane region" description="Helical" evidence="7">
    <location>
        <begin position="224"/>
        <end position="245"/>
    </location>
</feature>
<feature type="transmembrane region" description="Helical" evidence="7">
    <location>
        <begin position="348"/>
        <end position="370"/>
    </location>
</feature>
<keyword evidence="6 7" id="KW-0472">Membrane</keyword>
<dbReference type="GO" id="GO:0022857">
    <property type="term" value="F:transmembrane transporter activity"/>
    <property type="evidence" value="ECO:0007669"/>
    <property type="project" value="InterPro"/>
</dbReference>
<comment type="caution">
    <text evidence="9">The sequence shown here is derived from an EMBL/GenBank/DDBJ whole genome shotgun (WGS) entry which is preliminary data.</text>
</comment>
<feature type="transmembrane region" description="Helical" evidence="7">
    <location>
        <begin position="20"/>
        <end position="43"/>
    </location>
</feature>
<feature type="transmembrane region" description="Helical" evidence="7">
    <location>
        <begin position="81"/>
        <end position="100"/>
    </location>
</feature>
<dbReference type="AlphaFoldDB" id="A0A7W5ZF35"/>
<feature type="transmembrane region" description="Helical" evidence="7">
    <location>
        <begin position="106"/>
        <end position="124"/>
    </location>
</feature>
<evidence type="ECO:0000256" key="6">
    <source>
        <dbReference type="ARBA" id="ARBA00023136"/>
    </source>
</evidence>
<name>A0A7W5ZF35_9BACT</name>
<dbReference type="Gene3D" id="1.20.1250.20">
    <property type="entry name" value="MFS general substrate transporter like domains"/>
    <property type="match status" value="1"/>
</dbReference>